<keyword evidence="2" id="KW-1185">Reference proteome</keyword>
<comment type="caution">
    <text evidence="1">The sequence shown here is derived from an EMBL/GenBank/DDBJ whole genome shotgun (WGS) entry which is preliminary data.</text>
</comment>
<accession>A0AAW7YY79</accession>
<feature type="non-terminal residue" evidence="1">
    <location>
        <position position="86"/>
    </location>
</feature>
<evidence type="ECO:0000313" key="2">
    <source>
        <dbReference type="Proteomes" id="UP001170310"/>
    </source>
</evidence>
<reference evidence="1" key="1">
    <citation type="submission" date="2023-07" db="EMBL/GenBank/DDBJ databases">
        <title>Genome content predicts the carbon catabolic preferences of heterotrophic bacteria.</title>
        <authorList>
            <person name="Gralka M."/>
        </authorList>
    </citation>
    <scope>NUCLEOTIDE SEQUENCE</scope>
    <source>
        <strain evidence="1">E2R20</strain>
    </source>
</reference>
<gene>
    <name evidence="1" type="ORF">Q4528_14440</name>
</gene>
<dbReference type="AlphaFoldDB" id="A0AAW7YY79"/>
<organism evidence="1 2">
    <name type="scientific">Staphylococcus pasteuri_A</name>
    <dbReference type="NCBI Taxonomy" id="3062664"/>
    <lineage>
        <taxon>Bacteria</taxon>
        <taxon>Bacillati</taxon>
        <taxon>Bacillota</taxon>
        <taxon>Bacilli</taxon>
        <taxon>Bacillales</taxon>
        <taxon>Staphylococcaceae</taxon>
        <taxon>Staphylococcus</taxon>
    </lineage>
</organism>
<evidence type="ECO:0000313" key="1">
    <source>
        <dbReference type="EMBL" id="MDO6575311.1"/>
    </source>
</evidence>
<sequence>IHTGPLEHGEVFSFYSANLQRKYAPDSRDDAIGVWRDVTLARMLDWGFTSLGNWADPSFYGNQKVAYVANGWIVGDRQRINTGNDY</sequence>
<name>A0AAW7YY79_9STAP</name>
<dbReference type="EMBL" id="JAUOQO010000494">
    <property type="protein sequence ID" value="MDO6575311.1"/>
    <property type="molecule type" value="Genomic_DNA"/>
</dbReference>
<protein>
    <submittedName>
        <fullName evidence="1">Uncharacterized protein</fullName>
    </submittedName>
</protein>
<feature type="non-terminal residue" evidence="1">
    <location>
        <position position="1"/>
    </location>
</feature>
<proteinExistence type="predicted"/>
<dbReference type="RefSeq" id="WP_303522337.1">
    <property type="nucleotide sequence ID" value="NZ_JAUOQO010000494.1"/>
</dbReference>
<dbReference type="Proteomes" id="UP001170310">
    <property type="component" value="Unassembled WGS sequence"/>
</dbReference>
<dbReference type="Gene3D" id="3.20.20.80">
    <property type="entry name" value="Glycosidases"/>
    <property type="match status" value="1"/>
</dbReference>